<proteinExistence type="predicted"/>
<name>A0A0A0KPB3_CUCSA</name>
<gene>
    <name evidence="1" type="ORF">Csa_5G550235</name>
</gene>
<sequence>MCLPNHIPPRRIGVEAQNLEVPIIVNNQFPEPGRIKISRVNWVLIISVDLTCIFEILERVISPPIPLCSKRQINRIHKRIFAVVRDDGGSIQCLIRQDSIGGELEAFPCSVNQITIVAKD</sequence>
<reference evidence="1 2" key="2">
    <citation type="journal article" date="2009" name="PLoS ONE">
        <title>An integrated genetic and cytogenetic map of the cucumber genome.</title>
        <authorList>
            <person name="Ren Y."/>
            <person name="Zhang Z."/>
            <person name="Liu J."/>
            <person name="Staub J.E."/>
            <person name="Han Y."/>
            <person name="Cheng Z."/>
            <person name="Li X."/>
            <person name="Lu J."/>
            <person name="Miao H."/>
            <person name="Kang H."/>
            <person name="Xie B."/>
            <person name="Gu X."/>
            <person name="Wang X."/>
            <person name="Du Y."/>
            <person name="Jin W."/>
            <person name="Huang S."/>
        </authorList>
    </citation>
    <scope>NUCLEOTIDE SEQUENCE [LARGE SCALE GENOMIC DNA]</scope>
    <source>
        <strain evidence="2">cv. 9930</strain>
    </source>
</reference>
<protein>
    <submittedName>
        <fullName evidence="1">Uncharacterized protein</fullName>
    </submittedName>
</protein>
<dbReference type="Gramene" id="KGN51460">
    <property type="protein sequence ID" value="KGN51460"/>
    <property type="gene ID" value="Csa_5G550235"/>
</dbReference>
<dbReference type="AlphaFoldDB" id="A0A0A0KPB3"/>
<keyword evidence="2" id="KW-1185">Reference proteome</keyword>
<evidence type="ECO:0000313" key="2">
    <source>
        <dbReference type="Proteomes" id="UP000029981"/>
    </source>
</evidence>
<reference evidence="1 2" key="3">
    <citation type="journal article" date="2010" name="BMC Genomics">
        <title>Transcriptome sequencing and comparative analysis of cucumber flowers with different sex types.</title>
        <authorList>
            <person name="Guo S."/>
            <person name="Zheng Y."/>
            <person name="Joung J.G."/>
            <person name="Liu S."/>
            <person name="Zhang Z."/>
            <person name="Crasta O.R."/>
            <person name="Sobral B.W."/>
            <person name="Xu Y."/>
            <person name="Huang S."/>
            <person name="Fei Z."/>
        </authorList>
    </citation>
    <scope>NUCLEOTIDE SEQUENCE [LARGE SCALE GENOMIC DNA]</scope>
    <source>
        <strain evidence="2">cv. 9930</strain>
    </source>
</reference>
<reference evidence="1 2" key="4">
    <citation type="journal article" date="2011" name="BMC Genomics">
        <title>RNA-Seq improves annotation of protein-coding genes in the cucumber genome.</title>
        <authorList>
            <person name="Li Z."/>
            <person name="Zhang Z."/>
            <person name="Yan P."/>
            <person name="Huang S."/>
            <person name="Fei Z."/>
            <person name="Lin K."/>
        </authorList>
    </citation>
    <scope>NUCLEOTIDE SEQUENCE [LARGE SCALE GENOMIC DNA]</scope>
    <source>
        <strain evidence="2">cv. 9930</strain>
    </source>
</reference>
<dbReference type="Proteomes" id="UP000029981">
    <property type="component" value="Chromosome 5"/>
</dbReference>
<organism evidence="1 2">
    <name type="scientific">Cucumis sativus</name>
    <name type="common">Cucumber</name>
    <dbReference type="NCBI Taxonomy" id="3659"/>
    <lineage>
        <taxon>Eukaryota</taxon>
        <taxon>Viridiplantae</taxon>
        <taxon>Streptophyta</taxon>
        <taxon>Embryophyta</taxon>
        <taxon>Tracheophyta</taxon>
        <taxon>Spermatophyta</taxon>
        <taxon>Magnoliopsida</taxon>
        <taxon>eudicotyledons</taxon>
        <taxon>Gunneridae</taxon>
        <taxon>Pentapetalae</taxon>
        <taxon>rosids</taxon>
        <taxon>fabids</taxon>
        <taxon>Cucurbitales</taxon>
        <taxon>Cucurbitaceae</taxon>
        <taxon>Benincaseae</taxon>
        <taxon>Cucumis</taxon>
    </lineage>
</organism>
<reference evidence="1 2" key="1">
    <citation type="journal article" date="2009" name="Nat. Genet.">
        <title>The genome of the cucumber, Cucumis sativus L.</title>
        <authorList>
            <person name="Huang S."/>
            <person name="Li R."/>
            <person name="Zhang Z."/>
            <person name="Li L."/>
            <person name="Gu X."/>
            <person name="Fan W."/>
            <person name="Lucas W.J."/>
            <person name="Wang X."/>
            <person name="Xie B."/>
            <person name="Ni P."/>
            <person name="Ren Y."/>
            <person name="Zhu H."/>
            <person name="Li J."/>
            <person name="Lin K."/>
            <person name="Jin W."/>
            <person name="Fei Z."/>
            <person name="Li G."/>
            <person name="Staub J."/>
            <person name="Kilian A."/>
            <person name="van der Vossen E.A."/>
            <person name="Wu Y."/>
            <person name="Guo J."/>
            <person name="He J."/>
            <person name="Jia Z."/>
            <person name="Ren Y."/>
            <person name="Tian G."/>
            <person name="Lu Y."/>
            <person name="Ruan J."/>
            <person name="Qian W."/>
            <person name="Wang M."/>
            <person name="Huang Q."/>
            <person name="Li B."/>
            <person name="Xuan Z."/>
            <person name="Cao J."/>
            <person name="Asan"/>
            <person name="Wu Z."/>
            <person name="Zhang J."/>
            <person name="Cai Q."/>
            <person name="Bai Y."/>
            <person name="Zhao B."/>
            <person name="Han Y."/>
            <person name="Li Y."/>
            <person name="Li X."/>
            <person name="Wang S."/>
            <person name="Shi Q."/>
            <person name="Liu S."/>
            <person name="Cho W.K."/>
            <person name="Kim J.Y."/>
            <person name="Xu Y."/>
            <person name="Heller-Uszynska K."/>
            <person name="Miao H."/>
            <person name="Cheng Z."/>
            <person name="Zhang S."/>
            <person name="Wu J."/>
            <person name="Yang Y."/>
            <person name="Kang H."/>
            <person name="Li M."/>
            <person name="Liang H."/>
            <person name="Ren X."/>
            <person name="Shi Z."/>
            <person name="Wen M."/>
            <person name="Jian M."/>
            <person name="Yang H."/>
            <person name="Zhang G."/>
            <person name="Yang Z."/>
            <person name="Chen R."/>
            <person name="Liu S."/>
            <person name="Li J."/>
            <person name="Ma L."/>
            <person name="Liu H."/>
            <person name="Zhou Y."/>
            <person name="Zhao J."/>
            <person name="Fang X."/>
            <person name="Li G."/>
            <person name="Fang L."/>
            <person name="Li Y."/>
            <person name="Liu D."/>
            <person name="Zheng H."/>
            <person name="Zhang Y."/>
            <person name="Qin N."/>
            <person name="Li Z."/>
            <person name="Yang G."/>
            <person name="Yang S."/>
            <person name="Bolund L."/>
            <person name="Kristiansen K."/>
            <person name="Zheng H."/>
            <person name="Li S."/>
            <person name="Zhang X."/>
            <person name="Yang H."/>
            <person name="Wang J."/>
            <person name="Sun R."/>
            <person name="Zhang B."/>
            <person name="Jiang S."/>
            <person name="Wang J."/>
            <person name="Du Y."/>
            <person name="Li S."/>
        </authorList>
    </citation>
    <scope>NUCLEOTIDE SEQUENCE [LARGE SCALE GENOMIC DNA]</scope>
    <source>
        <strain evidence="2">cv. 9930</strain>
    </source>
</reference>
<accession>A0A0A0KPB3</accession>
<dbReference type="EMBL" id="CM002926">
    <property type="protein sequence ID" value="KGN51460.1"/>
    <property type="molecule type" value="Genomic_DNA"/>
</dbReference>
<evidence type="ECO:0000313" key="1">
    <source>
        <dbReference type="EMBL" id="KGN51460.1"/>
    </source>
</evidence>